<feature type="non-terminal residue" evidence="1">
    <location>
        <position position="1"/>
    </location>
</feature>
<reference evidence="1" key="1">
    <citation type="journal article" date="2014" name="Front. Microbiol.">
        <title>High frequency of phylogenetically diverse reductive dehalogenase-homologous genes in deep subseafloor sedimentary metagenomes.</title>
        <authorList>
            <person name="Kawai M."/>
            <person name="Futagami T."/>
            <person name="Toyoda A."/>
            <person name="Takaki Y."/>
            <person name="Nishi S."/>
            <person name="Hori S."/>
            <person name="Arai W."/>
            <person name="Tsubouchi T."/>
            <person name="Morono Y."/>
            <person name="Uchiyama I."/>
            <person name="Ito T."/>
            <person name="Fujiyama A."/>
            <person name="Inagaki F."/>
            <person name="Takami H."/>
        </authorList>
    </citation>
    <scope>NUCLEOTIDE SEQUENCE</scope>
    <source>
        <strain evidence="1">Expedition CK06-06</strain>
    </source>
</reference>
<protein>
    <recommendedName>
        <fullName evidence="2">DNA methylase N-4/N-6 domain-containing protein</fullName>
    </recommendedName>
</protein>
<sequence>NRNAVGFDLQKAYIDLCKQSIVQARLLREAKQIAVQDDARFVPKYFEPETISLI</sequence>
<organism evidence="1">
    <name type="scientific">marine sediment metagenome</name>
    <dbReference type="NCBI Taxonomy" id="412755"/>
    <lineage>
        <taxon>unclassified sequences</taxon>
        <taxon>metagenomes</taxon>
        <taxon>ecological metagenomes</taxon>
    </lineage>
</organism>
<proteinExistence type="predicted"/>
<dbReference type="EMBL" id="BARU01049102">
    <property type="protein sequence ID" value="GAH90857.1"/>
    <property type="molecule type" value="Genomic_DNA"/>
</dbReference>
<evidence type="ECO:0000313" key="1">
    <source>
        <dbReference type="EMBL" id="GAH90857.1"/>
    </source>
</evidence>
<evidence type="ECO:0008006" key="2">
    <source>
        <dbReference type="Google" id="ProtNLM"/>
    </source>
</evidence>
<accession>X1JA57</accession>
<name>X1JA57_9ZZZZ</name>
<comment type="caution">
    <text evidence="1">The sequence shown here is derived from an EMBL/GenBank/DDBJ whole genome shotgun (WGS) entry which is preliminary data.</text>
</comment>
<dbReference type="AlphaFoldDB" id="X1JA57"/>
<gene>
    <name evidence="1" type="ORF">S03H2_72533</name>
</gene>